<evidence type="ECO:0000256" key="4">
    <source>
        <dbReference type="ARBA" id="ARBA00022729"/>
    </source>
</evidence>
<proteinExistence type="inferred from homology"/>
<dbReference type="GO" id="GO:0030288">
    <property type="term" value="C:outer membrane-bounded periplasmic space"/>
    <property type="evidence" value="ECO:0007669"/>
    <property type="project" value="TreeGrafter"/>
</dbReference>
<dbReference type="PANTHER" id="PTHR30532:SF29">
    <property type="entry name" value="FE(3+) DICITRATE-BINDING PERIPLASMIC PROTEIN"/>
    <property type="match status" value="1"/>
</dbReference>
<dbReference type="EMBL" id="NPCC01000012">
    <property type="protein sequence ID" value="PAE88972.1"/>
    <property type="molecule type" value="Genomic_DNA"/>
</dbReference>
<feature type="signal peptide" evidence="6">
    <location>
        <begin position="1"/>
        <end position="24"/>
    </location>
</feature>
<evidence type="ECO:0000313" key="7">
    <source>
        <dbReference type="EMBL" id="PAE88972.1"/>
    </source>
</evidence>
<dbReference type="InterPro" id="IPR051313">
    <property type="entry name" value="Bact_iron-sidero_bind"/>
</dbReference>
<dbReference type="Pfam" id="PF01497">
    <property type="entry name" value="Peripla_BP_2"/>
    <property type="match status" value="1"/>
</dbReference>
<dbReference type="Gene3D" id="3.40.50.1980">
    <property type="entry name" value="Nitrogenase molybdenum iron protein domain"/>
    <property type="match status" value="2"/>
</dbReference>
<dbReference type="GO" id="GO:1901678">
    <property type="term" value="P:iron coordination entity transport"/>
    <property type="evidence" value="ECO:0007669"/>
    <property type="project" value="UniProtKB-ARBA"/>
</dbReference>
<protein>
    <submittedName>
        <fullName evidence="7">Ferrichrome ABC transporter substrate-binding protein</fullName>
    </submittedName>
</protein>
<dbReference type="PROSITE" id="PS51257">
    <property type="entry name" value="PROKAR_LIPOPROTEIN"/>
    <property type="match status" value="1"/>
</dbReference>
<dbReference type="AlphaFoldDB" id="A0A268NZP6"/>
<dbReference type="RefSeq" id="WP_011248588.1">
    <property type="nucleotide sequence ID" value="NZ_BOQQ01000004.1"/>
</dbReference>
<comment type="similarity">
    <text evidence="2">Belongs to the bacterial solute-binding protein 8 family.</text>
</comment>
<accession>A0A268NZP6</accession>
<dbReference type="CDD" id="cd01146">
    <property type="entry name" value="FhuD"/>
    <property type="match status" value="1"/>
</dbReference>
<dbReference type="PROSITE" id="PS50983">
    <property type="entry name" value="FE_B12_PBP"/>
    <property type="match status" value="1"/>
</dbReference>
<evidence type="ECO:0000256" key="6">
    <source>
        <dbReference type="SAM" id="SignalP"/>
    </source>
</evidence>
<evidence type="ECO:0000256" key="5">
    <source>
        <dbReference type="SAM" id="MobiDB-lite"/>
    </source>
</evidence>
<keyword evidence="4 6" id="KW-0732">Signal</keyword>
<dbReference type="InterPro" id="IPR002491">
    <property type="entry name" value="ABC_transptr_periplasmic_BD"/>
</dbReference>
<dbReference type="PANTHER" id="PTHR30532">
    <property type="entry name" value="IRON III DICITRATE-BINDING PERIPLASMIC PROTEIN"/>
    <property type="match status" value="1"/>
</dbReference>
<comment type="subcellular location">
    <subcellularLocation>
        <location evidence="1">Cell membrane</location>
        <topology evidence="1">Lipid-anchor</topology>
    </subcellularLocation>
</comment>
<dbReference type="Proteomes" id="UP000216207">
    <property type="component" value="Unassembled WGS sequence"/>
</dbReference>
<evidence type="ECO:0000313" key="8">
    <source>
        <dbReference type="Proteomes" id="UP000216207"/>
    </source>
</evidence>
<dbReference type="OMA" id="VLCFDHG"/>
<dbReference type="PRINTS" id="PR01715">
    <property type="entry name" value="FERRIBNDNGPP"/>
</dbReference>
<organism evidence="7 8">
    <name type="scientific">Shouchella clausii</name>
    <name type="common">Alkalihalobacillus clausii</name>
    <dbReference type="NCBI Taxonomy" id="79880"/>
    <lineage>
        <taxon>Bacteria</taxon>
        <taxon>Bacillati</taxon>
        <taxon>Bacillota</taxon>
        <taxon>Bacilli</taxon>
        <taxon>Bacillales</taxon>
        <taxon>Bacillaceae</taxon>
        <taxon>Shouchella</taxon>
    </lineage>
</organism>
<gene>
    <name evidence="7" type="ORF">CHH72_11405</name>
</gene>
<name>A0A268NZP6_SHOCL</name>
<feature type="compositionally biased region" description="Polar residues" evidence="5">
    <location>
        <begin position="37"/>
        <end position="51"/>
    </location>
</feature>
<reference evidence="7 8" key="1">
    <citation type="submission" date="2017-07" db="EMBL/GenBank/DDBJ databases">
        <title>Isolation and whole genome analysis of endospore-forming bacteria from heroin.</title>
        <authorList>
            <person name="Kalinowski J."/>
            <person name="Ahrens B."/>
            <person name="Al-Dilaimi A."/>
            <person name="Winkler A."/>
            <person name="Wibberg D."/>
            <person name="Schleenbecker U."/>
            <person name="Ruckert C."/>
            <person name="Wolfel R."/>
            <person name="Grass G."/>
        </authorList>
    </citation>
    <scope>NUCLEOTIDE SEQUENCE [LARGE SCALE GENOMIC DNA]</scope>
    <source>
        <strain evidence="7 8">7539</strain>
    </source>
</reference>
<dbReference type="GO" id="GO:0005886">
    <property type="term" value="C:plasma membrane"/>
    <property type="evidence" value="ECO:0007669"/>
    <property type="project" value="UniProtKB-SubCell"/>
</dbReference>
<comment type="caution">
    <text evidence="7">The sequence shown here is derived from an EMBL/GenBank/DDBJ whole genome shotgun (WGS) entry which is preliminary data.</text>
</comment>
<evidence type="ECO:0000256" key="1">
    <source>
        <dbReference type="ARBA" id="ARBA00004193"/>
    </source>
</evidence>
<keyword evidence="3" id="KW-0813">Transport</keyword>
<feature type="region of interest" description="Disordered" evidence="5">
    <location>
        <begin position="22"/>
        <end position="51"/>
    </location>
</feature>
<feature type="chain" id="PRO_5038332976" evidence="6">
    <location>
        <begin position="25"/>
        <end position="330"/>
    </location>
</feature>
<evidence type="ECO:0000256" key="2">
    <source>
        <dbReference type="ARBA" id="ARBA00008814"/>
    </source>
</evidence>
<dbReference type="SUPFAM" id="SSF53807">
    <property type="entry name" value="Helical backbone' metal receptor"/>
    <property type="match status" value="1"/>
</dbReference>
<evidence type="ECO:0000256" key="3">
    <source>
        <dbReference type="ARBA" id="ARBA00022448"/>
    </source>
</evidence>
<sequence>MKKRHVFVAASAFMLLAACNSSNEGNGQENTSKDGNSDTGSITVTDTQGEQTFTEPAKRVVALDWTYVENLLALGVQPVGVADVENYHKWVDVREELSDDVVDVGLRTEPNLEAIAQLEPDLIISANYRSENIEEELKDIAPMLIFDPYPEESKGITHYEEMETTFREMAKVVDKEAEGEAILAELDEKYEEGKEKIESMDLETRDFVLTMAYTDNQAPVFRLFNPNGMAPAILEKIGLNNAYDSGSFELYGYATTGVEELLSVEDANFLHIVQDDDGLFEEGLANNAVWNDLNFVKEGRVYALGGDTWPYGGPLSAMTLIDRTVEALDQ</sequence>